<dbReference type="PANTHER" id="PTHR23359">
    <property type="entry name" value="NUCLEOTIDE KINASE"/>
    <property type="match status" value="1"/>
</dbReference>
<evidence type="ECO:0000256" key="1">
    <source>
        <dbReference type="ARBA" id="ARBA00022679"/>
    </source>
</evidence>
<evidence type="ECO:0000256" key="3">
    <source>
        <dbReference type="ARBA" id="ARBA00022741"/>
    </source>
</evidence>
<dbReference type="EC" id="2.7.4.3" evidence="6"/>
<dbReference type="AlphaFoldDB" id="A0A1G2PSV0"/>
<comment type="subcellular location">
    <subcellularLocation>
        <location evidence="6">Cytoplasm</location>
    </subcellularLocation>
</comment>
<dbReference type="Pfam" id="PF13207">
    <property type="entry name" value="AAA_17"/>
    <property type="match status" value="1"/>
</dbReference>
<accession>A0A1G2PSV0</accession>
<dbReference type="GO" id="GO:0005737">
    <property type="term" value="C:cytoplasm"/>
    <property type="evidence" value="ECO:0007669"/>
    <property type="project" value="UniProtKB-SubCell"/>
</dbReference>
<keyword evidence="6" id="KW-0067">ATP-binding</keyword>
<keyword evidence="4 5" id="KW-0418">Kinase</keyword>
<dbReference type="InterPro" id="IPR000850">
    <property type="entry name" value="Adenylat/UMP-CMP_kin"/>
</dbReference>
<dbReference type="InterPro" id="IPR027417">
    <property type="entry name" value="P-loop_NTPase"/>
</dbReference>
<dbReference type="PRINTS" id="PR00094">
    <property type="entry name" value="ADENYLTKNASE"/>
</dbReference>
<dbReference type="CDD" id="cd01428">
    <property type="entry name" value="ADK"/>
    <property type="match status" value="1"/>
</dbReference>
<dbReference type="Gene3D" id="3.40.50.450">
    <property type="match status" value="1"/>
</dbReference>
<evidence type="ECO:0000313" key="8">
    <source>
        <dbReference type="Proteomes" id="UP000176951"/>
    </source>
</evidence>
<proteinExistence type="inferred from homology"/>
<reference evidence="7 8" key="1">
    <citation type="journal article" date="2016" name="Nat. Commun.">
        <title>Thousands of microbial genomes shed light on interconnected biogeochemical processes in an aquifer system.</title>
        <authorList>
            <person name="Anantharaman K."/>
            <person name="Brown C.T."/>
            <person name="Hug L.A."/>
            <person name="Sharon I."/>
            <person name="Castelle C.J."/>
            <person name="Probst A.J."/>
            <person name="Thomas B.C."/>
            <person name="Singh A."/>
            <person name="Wilkins M.J."/>
            <person name="Karaoz U."/>
            <person name="Brodie E.L."/>
            <person name="Williams K.H."/>
            <person name="Hubbard S.S."/>
            <person name="Banfield J.F."/>
        </authorList>
    </citation>
    <scope>NUCLEOTIDE SEQUENCE [LARGE SCALE GENOMIC DNA]</scope>
</reference>
<comment type="catalytic activity">
    <reaction evidence="6">
        <text>AMP + ATP = 2 ADP</text>
        <dbReference type="Rhea" id="RHEA:12973"/>
        <dbReference type="ChEBI" id="CHEBI:30616"/>
        <dbReference type="ChEBI" id="CHEBI:456215"/>
        <dbReference type="ChEBI" id="CHEBI:456216"/>
        <dbReference type="EC" id="2.7.4.3"/>
    </reaction>
</comment>
<keyword evidence="3 6" id="KW-0547">Nucleotide-binding</keyword>
<dbReference type="GO" id="GO:0005524">
    <property type="term" value="F:ATP binding"/>
    <property type="evidence" value="ECO:0007669"/>
    <property type="project" value="UniProtKB-KW"/>
</dbReference>
<dbReference type="Gene3D" id="3.40.50.300">
    <property type="entry name" value="P-loop containing nucleotide triphosphate hydrolases"/>
    <property type="match status" value="1"/>
</dbReference>
<comment type="caution">
    <text evidence="7">The sequence shown here is derived from an EMBL/GenBank/DDBJ whole genome shotgun (WGS) entry which is preliminary data.</text>
</comment>
<keyword evidence="2" id="KW-0545">Nucleotide biosynthesis</keyword>
<dbReference type="Proteomes" id="UP000176951">
    <property type="component" value="Unassembled WGS sequence"/>
</dbReference>
<keyword evidence="1 5" id="KW-0808">Transferase</keyword>
<comment type="subunit">
    <text evidence="6">Monomer.</text>
</comment>
<dbReference type="EMBL" id="MHSW01000023">
    <property type="protein sequence ID" value="OHA51408.1"/>
    <property type="molecule type" value="Genomic_DNA"/>
</dbReference>
<evidence type="ECO:0000256" key="4">
    <source>
        <dbReference type="ARBA" id="ARBA00022777"/>
    </source>
</evidence>
<gene>
    <name evidence="7" type="ORF">A3A97_01005</name>
</gene>
<evidence type="ECO:0000313" key="7">
    <source>
        <dbReference type="EMBL" id="OHA51408.1"/>
    </source>
</evidence>
<evidence type="ECO:0000256" key="2">
    <source>
        <dbReference type="ARBA" id="ARBA00022727"/>
    </source>
</evidence>
<evidence type="ECO:0000256" key="6">
    <source>
        <dbReference type="RuleBase" id="RU003331"/>
    </source>
</evidence>
<name>A0A1G2PSV0_9BACT</name>
<comment type="similarity">
    <text evidence="5">Belongs to the adenylate kinase family.</text>
</comment>
<sequence>MSVNSDDSISVSFVTRLRNWIAGTDFFYLAGPIESKKAKYQSVEWREQYASDLEELGNEVGFNLRTFDPSKEEPDLLGYSFEGWGNLKTALRIKKDFKTFRKMMSAVIHLDLKKVTRSRMLIIRWKNEIPAVGTIHELLYARDLGIPTVIIFEDKREEMNPWLDCLTAELNINIFYSWPEFLADLHDKYNHGFTFAFYMRFRRTVKSLSVLWRKFILRLINMLAPRPFSNFSGKRSSKVYDFKFPKELVKRRIIFLIGPPLYGKTTQAEELAKLLNLRHIETSQLIREAISTVSDNMPEGIDRGISLYGHYYSLVEEKRKYDAKELNDSNFVFGLITHALEEARAANDGVVFSGSPRKIQEADKLIPILREMFPDALFSAFELINLPKKVLLQRAAARQRALGFDTPEAIAHRMEIFEEQTRPVIKHVENQHGISVKKIKANQSIAHVTRLILQEIE</sequence>
<organism evidence="7 8">
    <name type="scientific">Candidatus Terrybacteria bacterium RIFCSPLOWO2_01_FULL_40_23</name>
    <dbReference type="NCBI Taxonomy" id="1802366"/>
    <lineage>
        <taxon>Bacteria</taxon>
        <taxon>Candidatus Terryibacteriota</taxon>
    </lineage>
</organism>
<evidence type="ECO:0000256" key="5">
    <source>
        <dbReference type="RuleBase" id="RU003330"/>
    </source>
</evidence>
<dbReference type="SUPFAM" id="SSF52540">
    <property type="entry name" value="P-loop containing nucleoside triphosphate hydrolases"/>
    <property type="match status" value="1"/>
</dbReference>
<protein>
    <recommendedName>
        <fullName evidence="6">Adenylate kinase</fullName>
        <ecNumber evidence="6">2.7.4.3</ecNumber>
    </recommendedName>
</protein>
<dbReference type="GO" id="GO:0004017">
    <property type="term" value="F:AMP kinase activity"/>
    <property type="evidence" value="ECO:0007669"/>
    <property type="project" value="UniProtKB-EC"/>
</dbReference>